<organism evidence="2 3">
    <name type="scientific">Methylobacterium aerolatum</name>
    <dbReference type="NCBI Taxonomy" id="418708"/>
    <lineage>
        <taxon>Bacteria</taxon>
        <taxon>Pseudomonadati</taxon>
        <taxon>Pseudomonadota</taxon>
        <taxon>Alphaproteobacteria</taxon>
        <taxon>Hyphomicrobiales</taxon>
        <taxon>Methylobacteriaceae</taxon>
        <taxon>Methylobacterium</taxon>
    </lineage>
</organism>
<dbReference type="RefSeq" id="WP_238207313.1">
    <property type="nucleotide sequence ID" value="NZ_BPQE01000033.1"/>
</dbReference>
<dbReference type="InterPro" id="IPR039476">
    <property type="entry name" value="P2CMN_synthase_LarB"/>
</dbReference>
<proteinExistence type="predicted"/>
<protein>
    <submittedName>
        <fullName evidence="2">NCAIR mutase (PurE)-related protein</fullName>
    </submittedName>
</protein>
<dbReference type="SMART" id="SM01001">
    <property type="entry name" value="AIRC"/>
    <property type="match status" value="1"/>
</dbReference>
<dbReference type="EMBL" id="JAUSVP010000004">
    <property type="protein sequence ID" value="MDQ0447138.1"/>
    <property type="molecule type" value="Genomic_DNA"/>
</dbReference>
<dbReference type="Gene3D" id="3.40.50.1970">
    <property type="match status" value="1"/>
</dbReference>
<evidence type="ECO:0000259" key="1">
    <source>
        <dbReference type="SMART" id="SM01001"/>
    </source>
</evidence>
<accession>A0ABU0HXR3</accession>
<dbReference type="InterPro" id="IPR000031">
    <property type="entry name" value="PurE_dom"/>
</dbReference>
<evidence type="ECO:0000313" key="3">
    <source>
        <dbReference type="Proteomes" id="UP001231124"/>
    </source>
</evidence>
<dbReference type="PANTHER" id="PTHR43064">
    <property type="entry name" value="PHOSPHORIBOSYLAMINOIMIDAZOLE CARBOXYLASE-RELATED"/>
    <property type="match status" value="1"/>
</dbReference>
<dbReference type="Proteomes" id="UP001231124">
    <property type="component" value="Unassembled WGS sequence"/>
</dbReference>
<dbReference type="PANTHER" id="PTHR43064:SF1">
    <property type="entry name" value="SLL1489 PROTEIN"/>
    <property type="match status" value="1"/>
</dbReference>
<name>A0ABU0HXR3_9HYPH</name>
<reference evidence="2 3" key="1">
    <citation type="submission" date="2023-07" db="EMBL/GenBank/DDBJ databases">
        <title>Genomic Encyclopedia of Type Strains, Phase IV (KMG-IV): sequencing the most valuable type-strain genomes for metagenomic binning, comparative biology and taxonomic classification.</title>
        <authorList>
            <person name="Goeker M."/>
        </authorList>
    </citation>
    <scope>NUCLEOTIDE SEQUENCE [LARGE SCALE GENOMIC DNA]</scope>
    <source>
        <strain evidence="2 3">DSM 19013</strain>
    </source>
</reference>
<sequence>MTTKDEFLLDFGRAERIGLEEAIYCAGKSAEQIDAILDAAAERGARFLLTRLDTAKVEALSAAHRRRLDHCPVSRTAFFGEPRPVEAKAAVAVVAAGTSDVPVAREALRTLHYQGRGATLIADVGVAGLWRLTQRVEDIRAHPVVIVAAGMDAALPSVVGGLVASPVIAVPTSVGYGVAEGGHTALNSVLASCAPGITVVNIDNGYGAACAALRLLHAAERLVRPAER</sequence>
<gene>
    <name evidence="2" type="ORF">QO012_001634</name>
</gene>
<feature type="domain" description="PurE" evidence="1">
    <location>
        <begin position="89"/>
        <end position="221"/>
    </location>
</feature>
<dbReference type="Pfam" id="PF00731">
    <property type="entry name" value="AIRC"/>
    <property type="match status" value="1"/>
</dbReference>
<comment type="caution">
    <text evidence="2">The sequence shown here is derived from an EMBL/GenBank/DDBJ whole genome shotgun (WGS) entry which is preliminary data.</text>
</comment>
<evidence type="ECO:0000313" key="2">
    <source>
        <dbReference type="EMBL" id="MDQ0447138.1"/>
    </source>
</evidence>
<dbReference type="SUPFAM" id="SSF52255">
    <property type="entry name" value="N5-CAIR mutase (phosphoribosylaminoimidazole carboxylase, PurE)"/>
    <property type="match status" value="1"/>
</dbReference>
<dbReference type="NCBIfam" id="NF033503">
    <property type="entry name" value="LarB"/>
    <property type="match status" value="1"/>
</dbReference>
<keyword evidence="3" id="KW-1185">Reference proteome</keyword>